<evidence type="ECO:0008006" key="3">
    <source>
        <dbReference type="Google" id="ProtNLM"/>
    </source>
</evidence>
<dbReference type="EMBL" id="CP002408">
    <property type="protein sequence ID" value="AFU58454.1"/>
    <property type="molecule type" value="Genomic_DNA"/>
</dbReference>
<gene>
    <name evidence="1" type="ordered locus">Ngar_c15200</name>
</gene>
<dbReference type="GeneID" id="13797779"/>
<evidence type="ECO:0000313" key="1">
    <source>
        <dbReference type="EMBL" id="AFU58454.1"/>
    </source>
</evidence>
<sequence length="118" mass="12370">MKKFVGGLVLGAGLIIGTTIVFALKESGTTTTTIATTTASSSSSTQQKVTIRGSVGVPFAPINVYKDGKHFATVTADFEGNYEFTSDQPGTYTVKTDSSTQTVTVQSNSKTTIYQNNG</sequence>
<dbReference type="RefSeq" id="WP_015018991.1">
    <property type="nucleotide sequence ID" value="NC_018719.1"/>
</dbReference>
<accession>K0IMY9</accession>
<dbReference type="Gene3D" id="2.60.40.10">
    <property type="entry name" value="Immunoglobulins"/>
    <property type="match status" value="1"/>
</dbReference>
<dbReference type="KEGG" id="nga:Ngar_c15200"/>
<protein>
    <recommendedName>
        <fullName evidence="3">Carboxypeptidase regulatory-like domain-containing protein</fullName>
    </recommendedName>
</protein>
<dbReference type="Proteomes" id="UP000008037">
    <property type="component" value="Chromosome"/>
</dbReference>
<keyword evidence="2" id="KW-1185">Reference proteome</keyword>
<dbReference type="InterPro" id="IPR013783">
    <property type="entry name" value="Ig-like_fold"/>
</dbReference>
<organism evidence="1 2">
    <name type="scientific">Nitrososphaera gargensis (strain Ga9.2)</name>
    <dbReference type="NCBI Taxonomy" id="1237085"/>
    <lineage>
        <taxon>Archaea</taxon>
        <taxon>Nitrososphaerota</taxon>
        <taxon>Nitrososphaeria</taxon>
        <taxon>Nitrososphaerales</taxon>
        <taxon>Nitrososphaeraceae</taxon>
        <taxon>Nitrososphaera</taxon>
    </lineage>
</organism>
<evidence type="ECO:0000313" key="2">
    <source>
        <dbReference type="Proteomes" id="UP000008037"/>
    </source>
</evidence>
<proteinExistence type="predicted"/>
<dbReference type="InParanoid" id="K0IMY9"/>
<dbReference type="HOGENOM" id="CLU_2067879_0_0_2"/>
<dbReference type="SUPFAM" id="SSF49478">
    <property type="entry name" value="Cna protein B-type domain"/>
    <property type="match status" value="1"/>
</dbReference>
<reference evidence="1 2" key="1">
    <citation type="journal article" date="2012" name="Environ. Microbiol.">
        <title>The genome of the ammonia-oxidizing Candidatus Nitrososphaera gargensis: insights into metabolic versatility and environmental adaptations.</title>
        <authorList>
            <person name="Spang A."/>
            <person name="Poehlein A."/>
            <person name="Offre P."/>
            <person name="Zumbragel S."/>
            <person name="Haider S."/>
            <person name="Rychlik N."/>
            <person name="Nowka B."/>
            <person name="Schmeisser C."/>
            <person name="Lebedeva E.V."/>
            <person name="Rattei T."/>
            <person name="Bohm C."/>
            <person name="Schmid M."/>
            <person name="Galushko A."/>
            <person name="Hatzenpichler R."/>
            <person name="Weinmaier T."/>
            <person name="Daniel R."/>
            <person name="Schleper C."/>
            <person name="Spieck E."/>
            <person name="Streit W."/>
            <person name="Wagner M."/>
        </authorList>
    </citation>
    <scope>NUCLEOTIDE SEQUENCE [LARGE SCALE GENOMIC DNA]</scope>
    <source>
        <strain evidence="2">Ga9.2</strain>
    </source>
</reference>
<dbReference type="BioCyc" id="CNIT1237085:G1324-1518-MONOMER"/>
<name>K0IMY9_NITGG</name>
<dbReference type="AlphaFoldDB" id="K0IMY9"/>